<dbReference type="InterPro" id="IPR051313">
    <property type="entry name" value="Bact_iron-sidero_bind"/>
</dbReference>
<sequence>MFRLTSLAVCCALALSACSPKQEAAQPAAPAASGTSAAAAAAAPAAQTEGANLTVKTARGDVQVPQNPKRVAVYDLGMADTLQKLGVPAGMSIESTKNLLPYLGDYLKNTQPAGTLFEPDFEALNSYKPQLIIIGSRTAKAFDPLNAIAPTIEMTAETDNLKESAKERIDAFGQIFGKQTEADALKAEIDASFDAAKKAAEGKGKGLVIIVNGGKMSAFGPTSRLGGWIHQDIGVPAVDDAIKEGSHGQPVTFEYLKEKNPDWLFVLDRGAAIGEQGQAAKDVLDNPLVAETNAWKKGQVVYLVPETYLAAGGAQSLLTASKQLTDAFNAAK</sequence>
<dbReference type="Proteomes" id="UP000272412">
    <property type="component" value="Unassembled WGS sequence"/>
</dbReference>
<dbReference type="AlphaFoldDB" id="A0A3N4NH85"/>
<keyword evidence="9" id="KW-1185">Reference proteome</keyword>
<evidence type="ECO:0000313" key="9">
    <source>
        <dbReference type="Proteomes" id="UP000272412"/>
    </source>
</evidence>
<evidence type="ECO:0000259" key="7">
    <source>
        <dbReference type="PROSITE" id="PS50983"/>
    </source>
</evidence>
<dbReference type="PANTHER" id="PTHR30532:SF28">
    <property type="entry name" value="PETROBACTIN-BINDING PROTEIN YCLQ"/>
    <property type="match status" value="1"/>
</dbReference>
<dbReference type="Pfam" id="PF01497">
    <property type="entry name" value="Peripla_BP_2"/>
    <property type="match status" value="1"/>
</dbReference>
<evidence type="ECO:0000256" key="2">
    <source>
        <dbReference type="ARBA" id="ARBA00008814"/>
    </source>
</evidence>
<evidence type="ECO:0000256" key="3">
    <source>
        <dbReference type="ARBA" id="ARBA00022448"/>
    </source>
</evidence>
<keyword evidence="3" id="KW-0813">Transport</keyword>
<proteinExistence type="inferred from homology"/>
<dbReference type="OrthoDB" id="63946at2"/>
<dbReference type="RefSeq" id="WP_123803574.1">
    <property type="nucleotide sequence ID" value="NZ_RPFL01000001.1"/>
</dbReference>
<evidence type="ECO:0000256" key="5">
    <source>
        <dbReference type="ARBA" id="ARBA00022729"/>
    </source>
</evidence>
<keyword evidence="5 6" id="KW-0732">Signal</keyword>
<keyword evidence="4" id="KW-0408">Iron</keyword>
<feature type="chain" id="PRO_5018305240" evidence="6">
    <location>
        <begin position="25"/>
        <end position="332"/>
    </location>
</feature>
<dbReference type="EMBL" id="RPFL01000001">
    <property type="protein sequence ID" value="RPD90859.1"/>
    <property type="molecule type" value="Genomic_DNA"/>
</dbReference>
<comment type="caution">
    <text evidence="8">The sequence shown here is derived from an EMBL/GenBank/DDBJ whole genome shotgun (WGS) entry which is preliminary data.</text>
</comment>
<reference evidence="8 9" key="1">
    <citation type="submission" date="2018-11" db="EMBL/GenBank/DDBJ databases">
        <title>Neisseria weixii sp. nov. isolated from the rectal contents of plateau pika (Ochotona cruzoniae).</title>
        <authorList>
            <person name="Zhang G."/>
        </authorList>
    </citation>
    <scope>NUCLEOTIDE SEQUENCE [LARGE SCALE GENOMIC DNA]</scope>
    <source>
        <strain evidence="8 9">10009</strain>
    </source>
</reference>
<comment type="similarity">
    <text evidence="2">Belongs to the bacterial solute-binding protein 8 family.</text>
</comment>
<dbReference type="GO" id="GO:0030288">
    <property type="term" value="C:outer membrane-bounded periplasmic space"/>
    <property type="evidence" value="ECO:0007669"/>
    <property type="project" value="TreeGrafter"/>
</dbReference>
<accession>A0A3N4NH85</accession>
<evidence type="ECO:0000256" key="1">
    <source>
        <dbReference type="ARBA" id="ARBA00004196"/>
    </source>
</evidence>
<dbReference type="PROSITE" id="PS50983">
    <property type="entry name" value="FE_B12_PBP"/>
    <property type="match status" value="1"/>
</dbReference>
<evidence type="ECO:0000313" key="8">
    <source>
        <dbReference type="EMBL" id="RPD90859.1"/>
    </source>
</evidence>
<gene>
    <name evidence="8" type="ORF">EGK74_00455</name>
</gene>
<dbReference type="SUPFAM" id="SSF53807">
    <property type="entry name" value="Helical backbone' metal receptor"/>
    <property type="match status" value="1"/>
</dbReference>
<evidence type="ECO:0000256" key="4">
    <source>
        <dbReference type="ARBA" id="ARBA00022496"/>
    </source>
</evidence>
<comment type="subcellular location">
    <subcellularLocation>
        <location evidence="1">Cell envelope</location>
    </subcellularLocation>
</comment>
<feature type="signal peptide" evidence="6">
    <location>
        <begin position="1"/>
        <end position="24"/>
    </location>
</feature>
<dbReference type="PANTHER" id="PTHR30532">
    <property type="entry name" value="IRON III DICITRATE-BINDING PERIPLASMIC PROTEIN"/>
    <property type="match status" value="1"/>
</dbReference>
<organism evidence="8 9">
    <name type="scientific">Neisseria weixii</name>
    <dbReference type="NCBI Taxonomy" id="1853276"/>
    <lineage>
        <taxon>Bacteria</taxon>
        <taxon>Pseudomonadati</taxon>
        <taxon>Pseudomonadota</taxon>
        <taxon>Betaproteobacteria</taxon>
        <taxon>Neisseriales</taxon>
        <taxon>Neisseriaceae</taxon>
        <taxon>Neisseria</taxon>
    </lineage>
</organism>
<dbReference type="InterPro" id="IPR002491">
    <property type="entry name" value="ABC_transptr_periplasmic_BD"/>
</dbReference>
<keyword evidence="4" id="KW-0406">Ion transport</keyword>
<dbReference type="InterPro" id="IPR033870">
    <property type="entry name" value="FatB"/>
</dbReference>
<dbReference type="PROSITE" id="PS51257">
    <property type="entry name" value="PROKAR_LIPOPROTEIN"/>
    <property type="match status" value="1"/>
</dbReference>
<protein>
    <submittedName>
        <fullName evidence="8">Siderophore ABC transporter substrate-binding protein</fullName>
    </submittedName>
</protein>
<name>A0A3N4NH85_9NEIS</name>
<keyword evidence="4" id="KW-0410">Iron transport</keyword>
<dbReference type="GO" id="GO:1901678">
    <property type="term" value="P:iron coordination entity transport"/>
    <property type="evidence" value="ECO:0007669"/>
    <property type="project" value="UniProtKB-ARBA"/>
</dbReference>
<evidence type="ECO:0000256" key="6">
    <source>
        <dbReference type="SAM" id="SignalP"/>
    </source>
</evidence>
<feature type="domain" description="Fe/B12 periplasmic-binding" evidence="7">
    <location>
        <begin position="70"/>
        <end position="332"/>
    </location>
</feature>
<dbReference type="CDD" id="cd01140">
    <property type="entry name" value="FatB"/>
    <property type="match status" value="1"/>
</dbReference>
<dbReference type="Gene3D" id="3.40.50.1980">
    <property type="entry name" value="Nitrogenase molybdenum iron protein domain"/>
    <property type="match status" value="2"/>
</dbReference>
<dbReference type="FunFam" id="3.40.50.1980:FF:000012">
    <property type="entry name" value="Iron ABC transporter substrate-binding protein"/>
    <property type="match status" value="1"/>
</dbReference>